<dbReference type="AlphaFoldDB" id="A0A6I0FD04"/>
<keyword evidence="2" id="KW-1185">Reference proteome</keyword>
<dbReference type="OrthoDB" id="9895462at2"/>
<evidence type="ECO:0000313" key="2">
    <source>
        <dbReference type="Proteomes" id="UP000432715"/>
    </source>
</evidence>
<sequence length="111" mass="13021">MKKKVGRKKLTPGMTTSYKTPVIKGDNSFYDWLNSYEKYGYKSINQLITEALKLKYMMDNLKMELSFDNVNVKKKPIQHVDNKEIKEVEMIDISDIDDFDVLENTFASVKR</sequence>
<evidence type="ECO:0000313" key="1">
    <source>
        <dbReference type="EMBL" id="KAB3535650.1"/>
    </source>
</evidence>
<proteinExistence type="predicted"/>
<organism evidence="1 2">
    <name type="scientific">Alkaliphilus pronyensis</name>
    <dbReference type="NCBI Taxonomy" id="1482732"/>
    <lineage>
        <taxon>Bacteria</taxon>
        <taxon>Bacillati</taxon>
        <taxon>Bacillota</taxon>
        <taxon>Clostridia</taxon>
        <taxon>Peptostreptococcales</taxon>
        <taxon>Natronincolaceae</taxon>
        <taxon>Alkaliphilus</taxon>
    </lineage>
</organism>
<dbReference type="Proteomes" id="UP000432715">
    <property type="component" value="Unassembled WGS sequence"/>
</dbReference>
<comment type="caution">
    <text evidence="1">The sequence shown here is derived from an EMBL/GenBank/DDBJ whole genome shotgun (WGS) entry which is preliminary data.</text>
</comment>
<gene>
    <name evidence="1" type="ORF">F8154_05830</name>
</gene>
<accession>A0A6I0FD04</accession>
<name>A0A6I0FD04_9FIRM</name>
<dbReference type="EMBL" id="WBZC01000016">
    <property type="protein sequence ID" value="KAB3535650.1"/>
    <property type="molecule type" value="Genomic_DNA"/>
</dbReference>
<protein>
    <submittedName>
        <fullName evidence="1">Uncharacterized protein</fullName>
    </submittedName>
</protein>
<dbReference type="RefSeq" id="WP_151860667.1">
    <property type="nucleotide sequence ID" value="NZ_WBZC01000016.1"/>
</dbReference>
<reference evidence="1 2" key="1">
    <citation type="submission" date="2019-10" db="EMBL/GenBank/DDBJ databases">
        <title>Alkaliphilus serpentinus sp. nov. and Alkaliphilus pronyensis sp. nov., two novel anaerobic alkaliphilic species isolated from the serpentinized-hosted hydrothermal field of the Prony Bay (New Caledonia).</title>
        <authorList>
            <person name="Postec A."/>
        </authorList>
    </citation>
    <scope>NUCLEOTIDE SEQUENCE [LARGE SCALE GENOMIC DNA]</scope>
    <source>
        <strain evidence="1 2">LacV</strain>
    </source>
</reference>